<comment type="caution">
    <text evidence="3">The sequence shown here is derived from an EMBL/GenBank/DDBJ whole genome shotgun (WGS) entry which is preliminary data.</text>
</comment>
<accession>A0ABR7CJB3</accession>
<keyword evidence="4" id="KW-1185">Reference proteome</keyword>
<dbReference type="Gene3D" id="2.60.120.260">
    <property type="entry name" value="Galactose-binding domain-like"/>
    <property type="match status" value="2"/>
</dbReference>
<keyword evidence="1" id="KW-0732">Signal</keyword>
<organism evidence="3 4">
    <name type="scientific">Alistipes hominis</name>
    <dbReference type="NCBI Taxonomy" id="2763015"/>
    <lineage>
        <taxon>Bacteria</taxon>
        <taxon>Pseudomonadati</taxon>
        <taxon>Bacteroidota</taxon>
        <taxon>Bacteroidia</taxon>
        <taxon>Bacteroidales</taxon>
        <taxon>Rikenellaceae</taxon>
        <taxon>Alistipes</taxon>
    </lineage>
</organism>
<name>A0ABR7CJB3_9BACT</name>
<gene>
    <name evidence="3" type="ORF">H8S08_01805</name>
</gene>
<evidence type="ECO:0000313" key="4">
    <source>
        <dbReference type="Proteomes" id="UP000636891"/>
    </source>
</evidence>
<dbReference type="EMBL" id="JACOOK010000001">
    <property type="protein sequence ID" value="MBC5615756.1"/>
    <property type="molecule type" value="Genomic_DNA"/>
</dbReference>
<dbReference type="RefSeq" id="WP_182424234.1">
    <property type="nucleotide sequence ID" value="NZ_JACOOK010000001.1"/>
</dbReference>
<dbReference type="Gene3D" id="2.60.420.10">
    <property type="entry name" value="Maltose phosphorylase, domain 3"/>
    <property type="match status" value="1"/>
</dbReference>
<dbReference type="InterPro" id="IPR035396">
    <property type="entry name" value="Bac_rhamnosid6H"/>
</dbReference>
<reference evidence="3 4" key="1">
    <citation type="submission" date="2020-08" db="EMBL/GenBank/DDBJ databases">
        <title>Genome public.</title>
        <authorList>
            <person name="Liu C."/>
            <person name="Sun Q."/>
        </authorList>
    </citation>
    <scope>NUCLEOTIDE SEQUENCE [LARGE SCALE GENOMIC DNA]</scope>
    <source>
        <strain evidence="3 4">New-7</strain>
    </source>
</reference>
<dbReference type="SUPFAM" id="SSF48208">
    <property type="entry name" value="Six-hairpin glycosidases"/>
    <property type="match status" value="1"/>
</dbReference>
<dbReference type="Gene3D" id="1.50.10.10">
    <property type="match status" value="1"/>
</dbReference>
<dbReference type="Proteomes" id="UP000636891">
    <property type="component" value="Unassembled WGS sequence"/>
</dbReference>
<proteinExistence type="predicted"/>
<dbReference type="PANTHER" id="PTHR34987:SF4">
    <property type="entry name" value="ALPHA-L-RHAMNOSIDASE C-TERMINAL DOMAIN-CONTAINING PROTEIN"/>
    <property type="match status" value="1"/>
</dbReference>
<evidence type="ECO:0000259" key="2">
    <source>
        <dbReference type="Pfam" id="PF17389"/>
    </source>
</evidence>
<evidence type="ECO:0000256" key="1">
    <source>
        <dbReference type="SAM" id="SignalP"/>
    </source>
</evidence>
<dbReference type="PANTHER" id="PTHR34987">
    <property type="entry name" value="C, PUTATIVE (AFU_ORTHOLOGUE AFUA_3G02880)-RELATED"/>
    <property type="match status" value="1"/>
</dbReference>
<dbReference type="Pfam" id="PF17389">
    <property type="entry name" value="Bac_rhamnosid6H"/>
    <property type="match status" value="1"/>
</dbReference>
<dbReference type="InterPro" id="IPR008928">
    <property type="entry name" value="6-hairpin_glycosidase_sf"/>
</dbReference>
<dbReference type="InterPro" id="IPR012341">
    <property type="entry name" value="6hp_glycosidase-like_sf"/>
</dbReference>
<feature type="chain" id="PRO_5047327008" description="Alpha-L-rhamnosidase six-hairpin glycosidase domain-containing protein" evidence="1">
    <location>
        <begin position="22"/>
        <end position="778"/>
    </location>
</feature>
<sequence>MKSLKIICAILCAGLSFPAAAAGSQIGERLMWTDAATAAPDIHVGFRGTFTLDSDARVDLRLSGASWYVVWIDGEYFTEGPDRYTAAYPEYQLRSVDLKKGKHTIAVQLQYEGVVTRILHPIQPFLYLEAAVGGKELLIDWRCQRLAGYSSQVRRINPQLGWIEWLDTRALQKDWQQPAYDDSSWGKPVFVERAIGEFAASKIAPVKSLKIEPKLIASGELAEVFGYPGDNPGASFFLRDLSPERYPGQGVWRRYDLGRVRLARPDLVLDLPAGAVVEIASSEFLSDGRVAPWITLSAGDSYNMYRFIARGGEQRFFPLIPHGGRFVEVHVIAPKDSVRFVDESFVERGYYDRADGSFSSADDLLNTIWNTGIETYKACSEDALIDNPTRERGQWLGDVGIVGMEIGAVGFSDIGIVRRGLVQSAQCANPEGLVAGLCPGGESYMASYALQWVPACLNYWRLTGDRTVLDELFAAAEKNVAAFDPYLTDQGITNDCPYWNFIDWGYVANDGGSDMALNLHYMIAVQTMTRWAAELGLEDREAYYREKAAKFSGILDRYYAQYGYDWDKIGYHRTVLGMKAGLIPQQYRPAAVAFIKKHILNCFPNNPDAPRLSDPAANNPQLITPYFSHYAFPILFENGETDFVLDQYRKCWGWALGEGRTTWVEVFDTRWTHCHQWAGAPTWQLSRYALGLNPRFDRAVNSFDLTLHVGSLDRASGKIPLPSGAVVGVDWTLKDGTVYYTVTAPDEAVEIFTGQGKKKVQVKANTSRTLELPAVSSR</sequence>
<feature type="domain" description="Alpha-L-rhamnosidase six-hairpin glycosidase" evidence="2">
    <location>
        <begin position="355"/>
        <end position="592"/>
    </location>
</feature>
<feature type="signal peptide" evidence="1">
    <location>
        <begin position="1"/>
        <end position="21"/>
    </location>
</feature>
<protein>
    <recommendedName>
        <fullName evidence="2">Alpha-L-rhamnosidase six-hairpin glycosidase domain-containing protein</fullName>
    </recommendedName>
</protein>
<evidence type="ECO:0000313" key="3">
    <source>
        <dbReference type="EMBL" id="MBC5615756.1"/>
    </source>
</evidence>